<comment type="function">
    <text evidence="1">Essential for recycling GMP and indirectly, cGMP.</text>
</comment>
<evidence type="ECO:0000256" key="1">
    <source>
        <dbReference type="ARBA" id="ARBA00003531"/>
    </source>
</evidence>
<evidence type="ECO:0000256" key="7">
    <source>
        <dbReference type="ARBA" id="ARBA00048594"/>
    </source>
</evidence>
<dbReference type="AlphaFoldDB" id="A0A397S6I9"/>
<comment type="similarity">
    <text evidence="4">Belongs to the 5'(3')-deoxyribonucleotidase family.</text>
</comment>
<sequence length="370" mass="42572">MSKRFRMSTALDVDDLLLECIPYAIKLANEKYHYDPPLTIYEVDHWGKLGTRADVIFEFFNDPEFFRTQPVIEGAKEFVRKLTKMTEVFISTSIYPEFMGIRAQRIMEEFPEIPKENIYMGSRKDKINVDILFDDGMHNIFKSSAAYPILMRKPWNMNATGMLAVNSYDEFLKLVEVISKSYLFNVDKLIQPGIVILVGPSGSGKSKIAKKLLDDKPCLEKLKTYTTADPTAVYENDWYNYVSKDQFFEMLDSKVFFESTMYAGHGYGSKKDDVDKILAKGKSVLATMDICGAMALKSRYENVITIYIKKDRKELISSILNKKCSHEDKVNRLISIEDEKRNEEICDYVVSATNQDYESSVKEIEELLGI</sequence>
<evidence type="ECO:0000256" key="5">
    <source>
        <dbReference type="ARBA" id="ARBA00022679"/>
    </source>
</evidence>
<evidence type="ECO:0000313" key="10">
    <source>
        <dbReference type="EMBL" id="RIA77874.1"/>
    </source>
</evidence>
<keyword evidence="5" id="KW-0808">Transferase</keyword>
<dbReference type="Gene3D" id="3.40.50.1000">
    <property type="entry name" value="HAD superfamily/HAD-like"/>
    <property type="match status" value="1"/>
</dbReference>
<dbReference type="Pfam" id="PF06941">
    <property type="entry name" value="NT5C"/>
    <property type="match status" value="1"/>
</dbReference>
<proteinExistence type="inferred from homology"/>
<keyword evidence="6 10" id="KW-0418">Kinase</keyword>
<gene>
    <name evidence="10" type="ORF">EI71_00851</name>
</gene>
<accession>A0A397S6I9</accession>
<evidence type="ECO:0000256" key="2">
    <source>
        <dbReference type="ARBA" id="ARBA00004496"/>
    </source>
</evidence>
<dbReference type="EMBL" id="QXEV01000006">
    <property type="protein sequence ID" value="RIA77874.1"/>
    <property type="molecule type" value="Genomic_DNA"/>
</dbReference>
<dbReference type="InParanoid" id="A0A397S6I9"/>
<reference evidence="10 11" key="1">
    <citation type="submission" date="2018-08" db="EMBL/GenBank/DDBJ databases">
        <title>Genomic Encyclopedia of Archaeal and Bacterial Type Strains, Phase II (KMG-II): from individual species to whole genera.</title>
        <authorList>
            <person name="Goeker M."/>
        </authorList>
    </citation>
    <scope>NUCLEOTIDE SEQUENCE [LARGE SCALE GENOMIC DNA]</scope>
    <source>
        <strain evidence="10 11">ATCC 27112</strain>
    </source>
</reference>
<feature type="active site" description="Nucleophile" evidence="8">
    <location>
        <position position="12"/>
    </location>
</feature>
<dbReference type="SUPFAM" id="SSF56784">
    <property type="entry name" value="HAD-like"/>
    <property type="match status" value="1"/>
</dbReference>
<dbReference type="SUPFAM" id="SSF52540">
    <property type="entry name" value="P-loop containing nucleoside triphosphate hydrolases"/>
    <property type="match status" value="1"/>
</dbReference>
<dbReference type="GO" id="GO:0009264">
    <property type="term" value="P:deoxyribonucleotide catabolic process"/>
    <property type="evidence" value="ECO:0007669"/>
    <property type="project" value="InterPro"/>
</dbReference>
<dbReference type="PANTHER" id="PTHR23117">
    <property type="entry name" value="GUANYLATE KINASE-RELATED"/>
    <property type="match status" value="1"/>
</dbReference>
<dbReference type="SMART" id="SM00072">
    <property type="entry name" value="GuKc"/>
    <property type="match status" value="1"/>
</dbReference>
<comment type="subcellular location">
    <subcellularLocation>
        <location evidence="2">Cytoplasm</location>
    </subcellularLocation>
</comment>
<dbReference type="PROSITE" id="PS50052">
    <property type="entry name" value="GUANYLATE_KINASE_2"/>
    <property type="match status" value="1"/>
</dbReference>
<evidence type="ECO:0000256" key="6">
    <source>
        <dbReference type="ARBA" id="ARBA00022777"/>
    </source>
</evidence>
<comment type="caution">
    <text evidence="10">The sequence shown here is derived from an EMBL/GenBank/DDBJ whole genome shotgun (WGS) entry which is preliminary data.</text>
</comment>
<comment type="similarity">
    <text evidence="3">Belongs to the guanylate kinase family.</text>
</comment>
<dbReference type="RefSeq" id="WP_119016009.1">
    <property type="nucleotide sequence ID" value="NZ_QXEV01000006.1"/>
</dbReference>
<dbReference type="GO" id="GO:0004385">
    <property type="term" value="F:GMP kinase activity"/>
    <property type="evidence" value="ECO:0007669"/>
    <property type="project" value="UniProtKB-EC"/>
</dbReference>
<evidence type="ECO:0000256" key="3">
    <source>
        <dbReference type="ARBA" id="ARBA00005790"/>
    </source>
</evidence>
<dbReference type="Pfam" id="PF00625">
    <property type="entry name" value="Guanylate_kin"/>
    <property type="match status" value="1"/>
</dbReference>
<name>A0A397S6I9_9MOLU</name>
<evidence type="ECO:0000259" key="9">
    <source>
        <dbReference type="PROSITE" id="PS50052"/>
    </source>
</evidence>
<dbReference type="GO" id="GO:0008253">
    <property type="term" value="F:5'-nucleotidase activity"/>
    <property type="evidence" value="ECO:0007669"/>
    <property type="project" value="InterPro"/>
</dbReference>
<dbReference type="InterPro" id="IPR027417">
    <property type="entry name" value="P-loop_NTPase"/>
</dbReference>
<feature type="active site" description="Proton donor" evidence="8">
    <location>
        <position position="14"/>
    </location>
</feature>
<evidence type="ECO:0000256" key="4">
    <source>
        <dbReference type="ARBA" id="ARBA00009589"/>
    </source>
</evidence>
<evidence type="ECO:0000313" key="11">
    <source>
        <dbReference type="Proteomes" id="UP000266506"/>
    </source>
</evidence>
<feature type="domain" description="Guanylate kinase-like" evidence="9">
    <location>
        <begin position="192"/>
        <end position="369"/>
    </location>
</feature>
<organism evidence="10 11">
    <name type="scientific">Anaeroplasma bactoclasticum</name>
    <dbReference type="NCBI Taxonomy" id="2088"/>
    <lineage>
        <taxon>Bacteria</taxon>
        <taxon>Bacillati</taxon>
        <taxon>Mycoplasmatota</taxon>
        <taxon>Mollicutes</taxon>
        <taxon>Anaeroplasmatales</taxon>
        <taxon>Anaeroplasmataceae</taxon>
        <taxon>Anaeroplasma</taxon>
    </lineage>
</organism>
<dbReference type="InterPro" id="IPR023214">
    <property type="entry name" value="HAD_sf"/>
</dbReference>
<dbReference type="InterPro" id="IPR008145">
    <property type="entry name" value="GK/Ca_channel_bsu"/>
</dbReference>
<dbReference type="Proteomes" id="UP000266506">
    <property type="component" value="Unassembled WGS sequence"/>
</dbReference>
<dbReference type="InterPro" id="IPR010708">
    <property type="entry name" value="5'(3')-deoxyribonucleotidase"/>
</dbReference>
<evidence type="ECO:0000256" key="8">
    <source>
        <dbReference type="PIRSR" id="PIRSR610708-1"/>
    </source>
</evidence>
<dbReference type="PANTHER" id="PTHR23117:SF13">
    <property type="entry name" value="GUANYLATE KINASE"/>
    <property type="match status" value="1"/>
</dbReference>
<dbReference type="InterPro" id="IPR008144">
    <property type="entry name" value="Guanylate_kin-like_dom"/>
</dbReference>
<dbReference type="InterPro" id="IPR036412">
    <property type="entry name" value="HAD-like_sf"/>
</dbReference>
<keyword evidence="11" id="KW-1185">Reference proteome</keyword>
<protein>
    <submittedName>
        <fullName evidence="10">Guanylate kinase</fullName>
    </submittedName>
</protein>
<dbReference type="OrthoDB" id="9808150at2"/>
<dbReference type="GO" id="GO:0005829">
    <property type="term" value="C:cytosol"/>
    <property type="evidence" value="ECO:0007669"/>
    <property type="project" value="TreeGrafter"/>
</dbReference>
<comment type="catalytic activity">
    <reaction evidence="7">
        <text>GMP + ATP = GDP + ADP</text>
        <dbReference type="Rhea" id="RHEA:20780"/>
        <dbReference type="ChEBI" id="CHEBI:30616"/>
        <dbReference type="ChEBI" id="CHEBI:58115"/>
        <dbReference type="ChEBI" id="CHEBI:58189"/>
        <dbReference type="ChEBI" id="CHEBI:456216"/>
        <dbReference type="EC" id="2.7.4.8"/>
    </reaction>
</comment>
<dbReference type="Gene3D" id="3.40.50.300">
    <property type="entry name" value="P-loop containing nucleotide triphosphate hydrolases"/>
    <property type="match status" value="1"/>
</dbReference>